<protein>
    <submittedName>
        <fullName evidence="3">Tripartite tricarboxylate transporter substrate binding protein</fullName>
    </submittedName>
</protein>
<gene>
    <name evidence="3" type="ORF">HHL10_27725</name>
</gene>
<dbReference type="InterPro" id="IPR042100">
    <property type="entry name" value="Bug_dom1"/>
</dbReference>
<dbReference type="Pfam" id="PF03401">
    <property type="entry name" value="TctC"/>
    <property type="match status" value="1"/>
</dbReference>
<dbReference type="PIRSF" id="PIRSF017082">
    <property type="entry name" value="YflP"/>
    <property type="match status" value="1"/>
</dbReference>
<dbReference type="EMBL" id="JABBFW010000039">
    <property type="protein sequence ID" value="NML18764.1"/>
    <property type="molecule type" value="Genomic_DNA"/>
</dbReference>
<dbReference type="SUPFAM" id="SSF53850">
    <property type="entry name" value="Periplasmic binding protein-like II"/>
    <property type="match status" value="1"/>
</dbReference>
<feature type="signal peptide" evidence="2">
    <location>
        <begin position="1"/>
        <end position="26"/>
    </location>
</feature>
<dbReference type="AlphaFoldDB" id="A0A848FHG6"/>
<evidence type="ECO:0000256" key="1">
    <source>
        <dbReference type="ARBA" id="ARBA00006987"/>
    </source>
</evidence>
<name>A0A848FHG6_9BURK</name>
<comment type="similarity">
    <text evidence="1">Belongs to the UPF0065 (bug) family.</text>
</comment>
<feature type="chain" id="PRO_5032747812" evidence="2">
    <location>
        <begin position="27"/>
        <end position="321"/>
    </location>
</feature>
<proteinExistence type="inferred from homology"/>
<dbReference type="PANTHER" id="PTHR42928:SF5">
    <property type="entry name" value="BLR1237 PROTEIN"/>
    <property type="match status" value="1"/>
</dbReference>
<dbReference type="InterPro" id="IPR005064">
    <property type="entry name" value="BUG"/>
</dbReference>
<keyword evidence="4" id="KW-1185">Reference proteome</keyword>
<reference evidence="3 4" key="1">
    <citation type="submission" date="2020-04" db="EMBL/GenBank/DDBJ databases">
        <title>Azohydromonas sp. isolated from soil.</title>
        <authorList>
            <person name="Dahal R.H."/>
        </authorList>
    </citation>
    <scope>NUCLEOTIDE SEQUENCE [LARGE SCALE GENOMIC DNA]</scope>
    <source>
        <strain evidence="3 4">G-1-1-14</strain>
    </source>
</reference>
<dbReference type="CDD" id="cd07012">
    <property type="entry name" value="PBP2_Bug_TTT"/>
    <property type="match status" value="1"/>
</dbReference>
<sequence length="321" mass="33949">MSLKRRTALLAGLGALALLQAPAALAQDYPARPIELVVPYPAGGGTDAVARAFADSLRKHLPQSVVVANKTGAGGAIGLTEVMAARPDGYKVGVGTVEMTMLPHLGTARFTAQDFVPIALLNAEPSAITVHANAPWRTVEDFLAHAKAYPDKVRVGNSGVGAIWHLAAEQLGRKSGVSFMHVPYAGANPAINDLMGGHIEAVTVSPAEVAQHVAGGKLRLLAVMADQRVKRFPEVPTLKEKGIDVSISTWRGIVAPKRTPQPVVDTLRAASQKAANEAEFRDALAKLDLTHAYADAPAFQKVIERDNAFFKQLMGELGIAK</sequence>
<accession>A0A848FHG6</accession>
<dbReference type="Gene3D" id="3.40.190.150">
    <property type="entry name" value="Bordetella uptake gene, domain 1"/>
    <property type="match status" value="1"/>
</dbReference>
<dbReference type="RefSeq" id="WP_169163653.1">
    <property type="nucleotide sequence ID" value="NZ_JABBFW010000039.1"/>
</dbReference>
<dbReference type="PANTHER" id="PTHR42928">
    <property type="entry name" value="TRICARBOXYLATE-BINDING PROTEIN"/>
    <property type="match status" value="1"/>
</dbReference>
<evidence type="ECO:0000313" key="4">
    <source>
        <dbReference type="Proteomes" id="UP000574067"/>
    </source>
</evidence>
<evidence type="ECO:0000313" key="3">
    <source>
        <dbReference type="EMBL" id="NML18764.1"/>
    </source>
</evidence>
<dbReference type="Proteomes" id="UP000574067">
    <property type="component" value="Unassembled WGS sequence"/>
</dbReference>
<organism evidence="3 4">
    <name type="scientific">Azohydromonas caseinilytica</name>
    <dbReference type="NCBI Taxonomy" id="2728836"/>
    <lineage>
        <taxon>Bacteria</taxon>
        <taxon>Pseudomonadati</taxon>
        <taxon>Pseudomonadota</taxon>
        <taxon>Betaproteobacteria</taxon>
        <taxon>Burkholderiales</taxon>
        <taxon>Sphaerotilaceae</taxon>
        <taxon>Azohydromonas</taxon>
    </lineage>
</organism>
<evidence type="ECO:0000256" key="2">
    <source>
        <dbReference type="SAM" id="SignalP"/>
    </source>
</evidence>
<dbReference type="Gene3D" id="3.40.190.10">
    <property type="entry name" value="Periplasmic binding protein-like II"/>
    <property type="match status" value="1"/>
</dbReference>
<comment type="caution">
    <text evidence="3">The sequence shown here is derived from an EMBL/GenBank/DDBJ whole genome shotgun (WGS) entry which is preliminary data.</text>
</comment>
<keyword evidence="2" id="KW-0732">Signal</keyword>